<sequence>MRTSTVSDNTGAPQPVDNQDAITHAGEIPADLRPHVEAPEDTELAAAEARIVSKIGPAGQLPPGDYTVPASEMPPYRAGGLLGVITPAYGDPSNLPRRRVAATDPYPHARQRVAIGSEAEPIRMFDMFRQVFESQAYFQGLLGHDYNNMSTEELVEYIKNQVLALLDEGHEALNEVSWKPWAKDTFVNHEALRGELADILCFLVNLALAAGMTAEDFYAAHQEKAKRNIKRQEMGYSQREGKCPGCFRAIDDLVAKGLPIGTFGGVDYCSPECITKVNGTSPNFPGADVNTNQES</sequence>
<keyword evidence="1" id="KW-0378">Hydrolase</keyword>
<dbReference type="Proteomes" id="UP000327392">
    <property type="component" value="Segment"/>
</dbReference>
<proteinExistence type="predicted"/>
<dbReference type="SUPFAM" id="SSF101386">
    <property type="entry name" value="all-alpha NTP pyrophosphatases"/>
    <property type="match status" value="1"/>
</dbReference>
<keyword evidence="2" id="KW-1185">Reference proteome</keyword>
<accession>A0A5J6D6Z5</accession>
<dbReference type="Pfam" id="PF08761">
    <property type="entry name" value="dUTPase_2"/>
    <property type="match status" value="1"/>
</dbReference>
<organism evidence="1 2">
    <name type="scientific">Streptomyces phage Zuko</name>
    <dbReference type="NCBI Taxonomy" id="2601695"/>
    <lineage>
        <taxon>Viruses</taxon>
        <taxon>Duplodnaviria</taxon>
        <taxon>Heunggongvirae</taxon>
        <taxon>Uroviricota</taxon>
        <taxon>Caudoviricetes</taxon>
        <taxon>Zukovirus</taxon>
        <taxon>Zukovirus zuko</taxon>
    </lineage>
</organism>
<gene>
    <name evidence="1" type="primary">74</name>
    <name evidence="1" type="ORF">SEA_ZUKO_74</name>
</gene>
<evidence type="ECO:0000313" key="2">
    <source>
        <dbReference type="Proteomes" id="UP000327392"/>
    </source>
</evidence>
<dbReference type="GO" id="GO:0016787">
    <property type="term" value="F:hydrolase activity"/>
    <property type="evidence" value="ECO:0007669"/>
    <property type="project" value="UniProtKB-KW"/>
</dbReference>
<reference evidence="1 2" key="1">
    <citation type="submission" date="2019-07" db="EMBL/GenBank/DDBJ databases">
        <authorList>
            <person name="Mandava P."/>
            <person name="Ferry J.C."/>
            <person name="Fallon S.M."/>
            <person name="Hajdenberg M."/>
            <person name="Sharma E."/>
            <person name="Shaffer C.D."/>
            <person name="Weston-Hafer K.A."/>
            <person name="Garlena R.A."/>
            <person name="Russell D.A."/>
            <person name="Pope W.H."/>
            <person name="Jacobs-Sera D."/>
            <person name="Hatfull G.F."/>
        </authorList>
    </citation>
    <scope>NUCLEOTIDE SEQUENCE [LARGE SCALE GENOMIC DNA]</scope>
</reference>
<evidence type="ECO:0000313" key="1">
    <source>
        <dbReference type="EMBL" id="QEQ93652.1"/>
    </source>
</evidence>
<dbReference type="KEGG" id="vg:77931428"/>
<dbReference type="EMBL" id="MN204493">
    <property type="protein sequence ID" value="QEQ93652.1"/>
    <property type="molecule type" value="Genomic_DNA"/>
</dbReference>
<protein>
    <submittedName>
        <fullName evidence="1">MazG-like nucleotide pyrophosphohydrolase</fullName>
    </submittedName>
</protein>
<dbReference type="GeneID" id="77931428"/>
<dbReference type="CDD" id="cd11527">
    <property type="entry name" value="NTP-PPase_dUTPase"/>
    <property type="match status" value="1"/>
</dbReference>
<dbReference type="RefSeq" id="YP_010655565.1">
    <property type="nucleotide sequence ID" value="NC_070829.1"/>
</dbReference>
<name>A0A5J6D6Z5_9CAUD</name>
<dbReference type="Gene3D" id="1.10.4010.10">
    <property type="entry name" value="Type II deoxyuridine triphosphatase"/>
    <property type="match status" value="1"/>
</dbReference>
<dbReference type="InterPro" id="IPR014871">
    <property type="entry name" value="dUTPase/dCTP_pyrophosphatase"/>
</dbReference>